<keyword evidence="4 6" id="KW-0472">Membrane</keyword>
<proteinExistence type="predicted"/>
<sequence>MRLWAILLLLIRCVASRRMQPPPASVYTSTEPQDLFRTYQVRVAAVVCSGVSTVTSLLALYWFFRMDKRFRHHLIVILFYGGLVSSTSYFAFTAMTTVRGPIPSEATSCQVSGFFIQYGTETCDYAVLVIAIHSAMQVFNPCPPATTDGLRPYRRCVYAGALLLPVLMSCLAFANPHSGYQSLGAYCMLPIRPFWYRLALQWIPRYLIALVIFILAASIYIYVGFAFRRYATTSQSFGDSHLTYGISSSREERDPESPSFSMPQHTETVVEKPTKTRRASSIAHEAVSSTRKGSSVAFVSAGLIPVRAASITPTSTYSVPEKIPDAPPQRPSLALIPSGYTIHRILPPGTGHIVTPQRPPITMCVSPPLSPNQNQDQDPFSISLSPIIQPRAPSPNPPGHRQMDRQRVRIQRQLRLLFIYPLIYPLMWLLPFAMHCMNYQDKYALRPVWFLRLSSTILMTSMGFVNFIVFSAREQPWKTIPTSDGTFWGSFAVWKGRGGGTRVNSMVSGGGRMSVARTISDGPGGRIGQRLSGSTSDAVRMAMGQARVRLEMERVERLEAMRERVARREGVGSEGDSGDEIGGVRGVGGKGKERVVDV</sequence>
<dbReference type="EMBL" id="MU006290">
    <property type="protein sequence ID" value="KAF2855673.1"/>
    <property type="molecule type" value="Genomic_DNA"/>
</dbReference>
<dbReference type="AlphaFoldDB" id="A0A6A7BJX1"/>
<feature type="transmembrane region" description="Helical" evidence="6">
    <location>
        <begin position="115"/>
        <end position="135"/>
    </location>
</feature>
<dbReference type="GO" id="GO:0004930">
    <property type="term" value="F:G protein-coupled receptor activity"/>
    <property type="evidence" value="ECO:0007669"/>
    <property type="project" value="TreeGrafter"/>
</dbReference>
<feature type="chain" id="PRO_5025613211" description="Glucose receptor Git3 N-terminal domain-containing protein" evidence="7">
    <location>
        <begin position="17"/>
        <end position="598"/>
    </location>
</feature>
<feature type="region of interest" description="Disordered" evidence="5">
    <location>
        <begin position="566"/>
        <end position="598"/>
    </location>
</feature>
<comment type="subcellular location">
    <subcellularLocation>
        <location evidence="1">Membrane</location>
        <topology evidence="1">Multi-pass membrane protein</topology>
    </subcellularLocation>
</comment>
<evidence type="ECO:0000256" key="2">
    <source>
        <dbReference type="ARBA" id="ARBA00022692"/>
    </source>
</evidence>
<dbReference type="InterPro" id="IPR022596">
    <property type="entry name" value="GPR1/2/3_C"/>
</dbReference>
<dbReference type="Proteomes" id="UP000799423">
    <property type="component" value="Unassembled WGS sequence"/>
</dbReference>
<feature type="domain" description="Glucose receptor Git3-like N-terminal" evidence="8">
    <location>
        <begin position="39"/>
        <end position="229"/>
    </location>
</feature>
<keyword evidence="7" id="KW-0732">Signal</keyword>
<feature type="transmembrane region" description="Helical" evidence="6">
    <location>
        <begin position="156"/>
        <end position="174"/>
    </location>
</feature>
<accession>A0A6A7BJX1</accession>
<gene>
    <name evidence="10" type="ORF">T440DRAFT_535796</name>
</gene>
<keyword evidence="2 6" id="KW-0812">Transmembrane</keyword>
<dbReference type="Gene3D" id="1.20.1070.10">
    <property type="entry name" value="Rhodopsin 7-helix transmembrane proteins"/>
    <property type="match status" value="1"/>
</dbReference>
<dbReference type="GO" id="GO:0007189">
    <property type="term" value="P:adenylate cyclase-activating G protein-coupled receptor signaling pathway"/>
    <property type="evidence" value="ECO:0007669"/>
    <property type="project" value="TreeGrafter"/>
</dbReference>
<dbReference type="PANTHER" id="PTHR23112:SF37">
    <property type="entry name" value="G PROTEIN-COUPLED RECEPTOR GPR1"/>
    <property type="match status" value="1"/>
</dbReference>
<feature type="transmembrane region" description="Helical" evidence="6">
    <location>
        <begin position="206"/>
        <end position="227"/>
    </location>
</feature>
<keyword evidence="3 6" id="KW-1133">Transmembrane helix</keyword>
<evidence type="ECO:0000313" key="11">
    <source>
        <dbReference type="Proteomes" id="UP000799423"/>
    </source>
</evidence>
<feature type="compositionally biased region" description="Gly residues" evidence="5">
    <location>
        <begin position="572"/>
        <end position="589"/>
    </location>
</feature>
<dbReference type="InterPro" id="IPR023041">
    <property type="entry name" value="Glucose_rcpt_Git3-like_N"/>
</dbReference>
<evidence type="ECO:0000256" key="7">
    <source>
        <dbReference type="SAM" id="SignalP"/>
    </source>
</evidence>
<protein>
    <recommendedName>
        <fullName evidence="12">Glucose receptor Git3 N-terminal domain-containing protein</fullName>
    </recommendedName>
</protein>
<dbReference type="GO" id="GO:0005886">
    <property type="term" value="C:plasma membrane"/>
    <property type="evidence" value="ECO:0007669"/>
    <property type="project" value="TreeGrafter"/>
</dbReference>
<evidence type="ECO:0000259" key="8">
    <source>
        <dbReference type="Pfam" id="PF11710"/>
    </source>
</evidence>
<evidence type="ECO:0000256" key="3">
    <source>
        <dbReference type="ARBA" id="ARBA00022989"/>
    </source>
</evidence>
<feature type="transmembrane region" description="Helical" evidence="6">
    <location>
        <begin position="75"/>
        <end position="95"/>
    </location>
</feature>
<evidence type="ECO:0008006" key="12">
    <source>
        <dbReference type="Google" id="ProtNLM"/>
    </source>
</evidence>
<feature type="signal peptide" evidence="7">
    <location>
        <begin position="1"/>
        <end position="16"/>
    </location>
</feature>
<feature type="region of interest" description="Disordered" evidence="5">
    <location>
        <begin position="247"/>
        <end position="286"/>
    </location>
</feature>
<evidence type="ECO:0000313" key="10">
    <source>
        <dbReference type="EMBL" id="KAF2855673.1"/>
    </source>
</evidence>
<evidence type="ECO:0000256" key="1">
    <source>
        <dbReference type="ARBA" id="ARBA00004141"/>
    </source>
</evidence>
<feature type="transmembrane region" description="Helical" evidence="6">
    <location>
        <begin position="414"/>
        <end position="434"/>
    </location>
</feature>
<evidence type="ECO:0000256" key="4">
    <source>
        <dbReference type="ARBA" id="ARBA00023136"/>
    </source>
</evidence>
<name>A0A6A7BJX1_9PLEO</name>
<evidence type="ECO:0000256" key="6">
    <source>
        <dbReference type="SAM" id="Phobius"/>
    </source>
</evidence>
<feature type="domain" description="G protein-coupled receptor GPR1/2/3 C-terminal" evidence="9">
    <location>
        <begin position="406"/>
        <end position="478"/>
    </location>
</feature>
<organism evidence="10 11">
    <name type="scientific">Plenodomus tracheiphilus IPT5</name>
    <dbReference type="NCBI Taxonomy" id="1408161"/>
    <lineage>
        <taxon>Eukaryota</taxon>
        <taxon>Fungi</taxon>
        <taxon>Dikarya</taxon>
        <taxon>Ascomycota</taxon>
        <taxon>Pezizomycotina</taxon>
        <taxon>Dothideomycetes</taxon>
        <taxon>Pleosporomycetidae</taxon>
        <taxon>Pleosporales</taxon>
        <taxon>Pleosporineae</taxon>
        <taxon>Leptosphaeriaceae</taxon>
        <taxon>Plenodomus</taxon>
    </lineage>
</organism>
<dbReference type="OrthoDB" id="5368598at2759"/>
<dbReference type="Pfam" id="PF11710">
    <property type="entry name" value="Git3"/>
    <property type="match status" value="1"/>
</dbReference>
<evidence type="ECO:0000256" key="5">
    <source>
        <dbReference type="SAM" id="MobiDB-lite"/>
    </source>
</evidence>
<evidence type="ECO:0000259" key="9">
    <source>
        <dbReference type="Pfam" id="PF11970"/>
    </source>
</evidence>
<dbReference type="SUPFAM" id="SSF81321">
    <property type="entry name" value="Family A G protein-coupled receptor-like"/>
    <property type="match status" value="1"/>
</dbReference>
<keyword evidence="11" id="KW-1185">Reference proteome</keyword>
<reference evidence="10" key="1">
    <citation type="submission" date="2020-01" db="EMBL/GenBank/DDBJ databases">
        <authorList>
            <consortium name="DOE Joint Genome Institute"/>
            <person name="Haridas S."/>
            <person name="Albert R."/>
            <person name="Binder M."/>
            <person name="Bloem J."/>
            <person name="Labutti K."/>
            <person name="Salamov A."/>
            <person name="Andreopoulos B."/>
            <person name="Baker S.E."/>
            <person name="Barry K."/>
            <person name="Bills G."/>
            <person name="Bluhm B.H."/>
            <person name="Cannon C."/>
            <person name="Castanera R."/>
            <person name="Culley D.E."/>
            <person name="Daum C."/>
            <person name="Ezra D."/>
            <person name="Gonzalez J.B."/>
            <person name="Henrissat B."/>
            <person name="Kuo A."/>
            <person name="Liang C."/>
            <person name="Lipzen A."/>
            <person name="Lutzoni F."/>
            <person name="Magnuson J."/>
            <person name="Mondo S."/>
            <person name="Nolan M."/>
            <person name="Ohm R."/>
            <person name="Pangilinan J."/>
            <person name="Park H.-J."/>
            <person name="Ramirez L."/>
            <person name="Alfaro M."/>
            <person name="Sun H."/>
            <person name="Tritt A."/>
            <person name="Yoshinaga Y."/>
            <person name="Zwiers L.-H."/>
            <person name="Turgeon B.G."/>
            <person name="Goodwin S.B."/>
            <person name="Spatafora J.W."/>
            <person name="Crous P.W."/>
            <person name="Grigoriev I.V."/>
        </authorList>
    </citation>
    <scope>NUCLEOTIDE SEQUENCE</scope>
    <source>
        <strain evidence="10">IPT5</strain>
    </source>
</reference>
<dbReference type="Pfam" id="PF11970">
    <property type="entry name" value="GPR_Gpa2_C"/>
    <property type="match status" value="1"/>
</dbReference>
<dbReference type="PANTHER" id="PTHR23112">
    <property type="entry name" value="G PROTEIN-COUPLED RECEPTOR 157-RELATED"/>
    <property type="match status" value="1"/>
</dbReference>
<feature type="transmembrane region" description="Helical" evidence="6">
    <location>
        <begin position="449"/>
        <end position="470"/>
    </location>
</feature>
<feature type="transmembrane region" description="Helical" evidence="6">
    <location>
        <begin position="39"/>
        <end position="63"/>
    </location>
</feature>